<keyword evidence="2" id="KW-0732">Signal</keyword>
<dbReference type="PROSITE" id="PS51257">
    <property type="entry name" value="PROKAR_LIPOPROTEIN"/>
    <property type="match status" value="1"/>
</dbReference>
<dbReference type="EMBL" id="CP163444">
    <property type="protein sequence ID" value="XDQ72077.1"/>
    <property type="molecule type" value="Genomic_DNA"/>
</dbReference>
<gene>
    <name evidence="3" type="ORF">AB5J54_16860</name>
</gene>
<proteinExistence type="predicted"/>
<accession>A0AB39SWP2</accession>
<evidence type="ECO:0000256" key="1">
    <source>
        <dbReference type="SAM" id="MobiDB-lite"/>
    </source>
</evidence>
<evidence type="ECO:0000313" key="3">
    <source>
        <dbReference type="EMBL" id="XDQ72077.1"/>
    </source>
</evidence>
<feature type="compositionally biased region" description="Low complexity" evidence="1">
    <location>
        <begin position="35"/>
        <end position="58"/>
    </location>
</feature>
<dbReference type="AlphaFoldDB" id="A0AB39SWP2"/>
<organism evidence="3">
    <name type="scientific">Streptomyces sp. R44</name>
    <dbReference type="NCBI Taxonomy" id="3238633"/>
    <lineage>
        <taxon>Bacteria</taxon>
        <taxon>Bacillati</taxon>
        <taxon>Actinomycetota</taxon>
        <taxon>Actinomycetes</taxon>
        <taxon>Kitasatosporales</taxon>
        <taxon>Streptomycetaceae</taxon>
        <taxon>Streptomyces</taxon>
    </lineage>
</organism>
<feature type="signal peptide" evidence="2">
    <location>
        <begin position="1"/>
        <end position="26"/>
    </location>
</feature>
<feature type="region of interest" description="Disordered" evidence="1">
    <location>
        <begin position="33"/>
        <end position="63"/>
    </location>
</feature>
<reference evidence="3" key="1">
    <citation type="submission" date="2024-07" db="EMBL/GenBank/DDBJ databases">
        <authorList>
            <person name="Yu S.T."/>
        </authorList>
    </citation>
    <scope>NUCLEOTIDE SEQUENCE</scope>
    <source>
        <strain evidence="3">R44</strain>
    </source>
</reference>
<dbReference type="RefSeq" id="WP_369144735.1">
    <property type="nucleotide sequence ID" value="NZ_CP163444.1"/>
</dbReference>
<evidence type="ECO:0008006" key="4">
    <source>
        <dbReference type="Google" id="ProtNLM"/>
    </source>
</evidence>
<protein>
    <recommendedName>
        <fullName evidence="4">Lipoprotein</fullName>
    </recommendedName>
</protein>
<name>A0AB39SWP2_9ACTN</name>
<sequence length="204" mass="20719">MRTNRILPAAAAAVTAFLLTGCGAGGDDGAGKIPTAGDGTSSAGTSSAGTGRATAGDGNSAGGKDEVAAYVEAKRAWVKCLRENGLDAPDPDANGQVELGDARVLKKNPTFIDASQKCGGLNPPVPVEIERRLAPKLTPEQIRKQFAFADCMQKNGAADFPDPEPDGNVYGDVQWNSGTAAAKQAARTCAPIIGNPVEQGPGKG</sequence>
<feature type="chain" id="PRO_5044239123" description="Lipoprotein" evidence="2">
    <location>
        <begin position="27"/>
        <end position="204"/>
    </location>
</feature>
<evidence type="ECO:0000256" key="2">
    <source>
        <dbReference type="SAM" id="SignalP"/>
    </source>
</evidence>